<keyword evidence="7 13" id="KW-1133">Transmembrane helix</keyword>
<dbReference type="Pfam" id="PF03402">
    <property type="entry name" value="V1R"/>
    <property type="match status" value="1"/>
</dbReference>
<evidence type="ECO:0000256" key="8">
    <source>
        <dbReference type="ARBA" id="ARBA00023040"/>
    </source>
</evidence>
<dbReference type="Gene3D" id="1.20.1070.10">
    <property type="entry name" value="Rhodopsin 7-helix transmembrane proteins"/>
    <property type="match status" value="1"/>
</dbReference>
<keyword evidence="4 13" id="KW-1003">Cell membrane</keyword>
<evidence type="ECO:0000256" key="1">
    <source>
        <dbReference type="ARBA" id="ARBA00003878"/>
    </source>
</evidence>
<keyword evidence="12 13" id="KW-0807">Transducer</keyword>
<feature type="transmembrane region" description="Helical" evidence="13">
    <location>
        <begin position="145"/>
        <end position="165"/>
    </location>
</feature>
<protein>
    <recommendedName>
        <fullName evidence="13">Vomeronasal type-1 receptor</fullName>
    </recommendedName>
</protein>
<keyword evidence="11" id="KW-0325">Glycoprotein</keyword>
<evidence type="ECO:0000256" key="13">
    <source>
        <dbReference type="RuleBase" id="RU364061"/>
    </source>
</evidence>
<accession>A0A5N3VV08</accession>
<name>A0A5N3VV08_MUNMU</name>
<dbReference type="AlphaFoldDB" id="A0A5N3VV08"/>
<evidence type="ECO:0000256" key="6">
    <source>
        <dbReference type="ARBA" id="ARBA00022692"/>
    </source>
</evidence>
<dbReference type="Proteomes" id="UP000326458">
    <property type="component" value="Unassembled WGS sequence"/>
</dbReference>
<comment type="function">
    <text evidence="1">Putative pheromone receptor.</text>
</comment>
<dbReference type="SUPFAM" id="SSF81321">
    <property type="entry name" value="Family A G protein-coupled receptor-like"/>
    <property type="match status" value="1"/>
</dbReference>
<comment type="caution">
    <text evidence="15">The sequence shown here is derived from an EMBL/GenBank/DDBJ whole genome shotgun (WGS) entry which is preliminary data.</text>
</comment>
<proteinExistence type="inferred from homology"/>
<keyword evidence="6 13" id="KW-0812">Transmembrane</keyword>
<feature type="transmembrane region" description="Helical" evidence="13">
    <location>
        <begin position="198"/>
        <end position="227"/>
    </location>
</feature>
<dbReference type="InterPro" id="IPR004072">
    <property type="entry name" value="Vmron_rcpt_1"/>
</dbReference>
<feature type="transmembrane region" description="Helical" evidence="13">
    <location>
        <begin position="27"/>
        <end position="52"/>
    </location>
</feature>
<organism evidence="15 16">
    <name type="scientific">Muntiacus muntjak</name>
    <name type="common">Barking deer</name>
    <name type="synonym">Indian muntjac</name>
    <dbReference type="NCBI Taxonomy" id="9888"/>
    <lineage>
        <taxon>Eukaryota</taxon>
        <taxon>Metazoa</taxon>
        <taxon>Chordata</taxon>
        <taxon>Craniata</taxon>
        <taxon>Vertebrata</taxon>
        <taxon>Euteleostomi</taxon>
        <taxon>Mammalia</taxon>
        <taxon>Eutheria</taxon>
        <taxon>Laurasiatheria</taxon>
        <taxon>Artiodactyla</taxon>
        <taxon>Ruminantia</taxon>
        <taxon>Pecora</taxon>
        <taxon>Cervidae</taxon>
        <taxon>Muntiacinae</taxon>
        <taxon>Muntiacus</taxon>
    </lineage>
</organism>
<evidence type="ECO:0000256" key="9">
    <source>
        <dbReference type="ARBA" id="ARBA00023136"/>
    </source>
</evidence>
<keyword evidence="5 13" id="KW-0589">Pheromone response</keyword>
<gene>
    <name evidence="15" type="ORF">FD754_016743</name>
</gene>
<comment type="similarity">
    <text evidence="3 13">Belongs to the G-protein coupled receptor 1 family.</text>
</comment>
<evidence type="ECO:0000256" key="4">
    <source>
        <dbReference type="ARBA" id="ARBA00022475"/>
    </source>
</evidence>
<evidence type="ECO:0000256" key="11">
    <source>
        <dbReference type="ARBA" id="ARBA00023180"/>
    </source>
</evidence>
<dbReference type="PANTHER" id="PTHR24062">
    <property type="entry name" value="VOMERONASAL TYPE-1 RECEPTOR"/>
    <property type="match status" value="1"/>
</dbReference>
<dbReference type="GO" id="GO:0007606">
    <property type="term" value="P:sensory perception of chemical stimulus"/>
    <property type="evidence" value="ECO:0007669"/>
    <property type="project" value="UniProtKB-ARBA"/>
</dbReference>
<evidence type="ECO:0000313" key="16">
    <source>
        <dbReference type="Proteomes" id="UP000326458"/>
    </source>
</evidence>
<dbReference type="EMBL" id="VCEA01000002">
    <property type="protein sequence ID" value="KAB0351886.1"/>
    <property type="molecule type" value="Genomic_DNA"/>
</dbReference>
<keyword evidence="16" id="KW-1185">Reference proteome</keyword>
<comment type="subcellular location">
    <subcellularLocation>
        <location evidence="2 13">Cell membrane</location>
        <topology evidence="2 13">Multi-pass membrane protein</topology>
    </subcellularLocation>
</comment>
<evidence type="ECO:0000256" key="7">
    <source>
        <dbReference type="ARBA" id="ARBA00022989"/>
    </source>
</evidence>
<sequence>MLATLPFLSGTNQSSGSNEMAFSKWEVGIILVTQMGVGILGNSFLLCVYNFTLLTGCKVRPTDLILNQLVFANSLVLFSRGIPHTMATLGSRIFLSEDGCKFLFYFQRVSRGICLSMTSLLSAFQAIRLCPHFSRWLELRMRSPTFIAFCCFLCWILNLLINISIPFHMTSPTHIENLSVRVNYGYCSTLNPNRDVRFVYPAIFFTTDFICLSLMIWASGSMVVFLLRHKQRVQHIHSNSHSSRACAEVRATSTILILASSFCSLYSLSSLLSIWMILFAIPGQWLVDTSIFLSLCFPAVSPFVLICSDTRVTHNIFASSSRQGKQFLLIWL</sequence>
<reference evidence="15 16" key="1">
    <citation type="submission" date="2019-06" db="EMBL/GenBank/DDBJ databases">
        <title>Discovery of a novel chromosome fission-fusion reversal in muntjac.</title>
        <authorList>
            <person name="Mudd A.B."/>
            <person name="Bredeson J.V."/>
            <person name="Baum R."/>
            <person name="Hockemeyer D."/>
            <person name="Rokhsar D.S."/>
        </authorList>
    </citation>
    <scope>NUCLEOTIDE SEQUENCE [LARGE SCALE GENOMIC DNA]</scope>
    <source>
        <strain evidence="15">UTSW_UCB_Mm</strain>
        <tissue evidence="15">Fibroblast cell line</tissue>
    </source>
</reference>
<evidence type="ECO:0000259" key="14">
    <source>
        <dbReference type="PROSITE" id="PS50262"/>
    </source>
</evidence>
<keyword evidence="10 13" id="KW-0675">Receptor</keyword>
<feature type="domain" description="G-protein coupled receptors family 1 profile" evidence="14">
    <location>
        <begin position="41"/>
        <end position="305"/>
    </location>
</feature>
<keyword evidence="9 13" id="KW-0472">Membrane</keyword>
<dbReference type="GO" id="GO:0016503">
    <property type="term" value="F:pheromone receptor activity"/>
    <property type="evidence" value="ECO:0007669"/>
    <property type="project" value="InterPro"/>
</dbReference>
<feature type="transmembrane region" description="Helical" evidence="13">
    <location>
        <begin position="285"/>
        <end position="307"/>
    </location>
</feature>
<dbReference type="PROSITE" id="PS50262">
    <property type="entry name" value="G_PROTEIN_RECEP_F1_2"/>
    <property type="match status" value="1"/>
</dbReference>
<evidence type="ECO:0000313" key="15">
    <source>
        <dbReference type="EMBL" id="KAB0351886.1"/>
    </source>
</evidence>
<feature type="transmembrane region" description="Helical" evidence="13">
    <location>
        <begin position="254"/>
        <end position="279"/>
    </location>
</feature>
<dbReference type="PRINTS" id="PR01534">
    <property type="entry name" value="VOMERONASL1R"/>
</dbReference>
<evidence type="ECO:0000256" key="2">
    <source>
        <dbReference type="ARBA" id="ARBA00004651"/>
    </source>
</evidence>
<evidence type="ECO:0000256" key="10">
    <source>
        <dbReference type="ARBA" id="ARBA00023170"/>
    </source>
</evidence>
<evidence type="ECO:0000256" key="3">
    <source>
        <dbReference type="ARBA" id="ARBA00010663"/>
    </source>
</evidence>
<dbReference type="GO" id="GO:0019236">
    <property type="term" value="P:response to pheromone"/>
    <property type="evidence" value="ECO:0007669"/>
    <property type="project" value="UniProtKB-KW"/>
</dbReference>
<evidence type="ECO:0000256" key="5">
    <source>
        <dbReference type="ARBA" id="ARBA00022507"/>
    </source>
</evidence>
<dbReference type="FunFam" id="1.20.1070.10:FF:000033">
    <property type="entry name" value="Vomeronasal type-1 receptor"/>
    <property type="match status" value="1"/>
</dbReference>
<dbReference type="InterPro" id="IPR017452">
    <property type="entry name" value="GPCR_Rhodpsn_7TM"/>
</dbReference>
<keyword evidence="8 13" id="KW-0297">G-protein coupled receptor</keyword>
<evidence type="ECO:0000256" key="12">
    <source>
        <dbReference type="ARBA" id="ARBA00023224"/>
    </source>
</evidence>
<dbReference type="GO" id="GO:0005886">
    <property type="term" value="C:plasma membrane"/>
    <property type="evidence" value="ECO:0007669"/>
    <property type="project" value="UniProtKB-SubCell"/>
</dbReference>